<feature type="transmembrane region" description="Helical" evidence="1">
    <location>
        <begin position="40"/>
        <end position="61"/>
    </location>
</feature>
<proteinExistence type="predicted"/>
<keyword evidence="1" id="KW-0812">Transmembrane</keyword>
<protein>
    <submittedName>
        <fullName evidence="2">Uncharacterized protein</fullName>
    </submittedName>
</protein>
<keyword evidence="1" id="KW-1133">Transmembrane helix</keyword>
<gene>
    <name evidence="2" type="ORF">BD311DRAFT_763188</name>
</gene>
<organism evidence="2">
    <name type="scientific">Dichomitus squalens</name>
    <dbReference type="NCBI Taxonomy" id="114155"/>
    <lineage>
        <taxon>Eukaryota</taxon>
        <taxon>Fungi</taxon>
        <taxon>Dikarya</taxon>
        <taxon>Basidiomycota</taxon>
        <taxon>Agaricomycotina</taxon>
        <taxon>Agaricomycetes</taxon>
        <taxon>Polyporales</taxon>
        <taxon>Polyporaceae</taxon>
        <taxon>Dichomitus</taxon>
    </lineage>
</organism>
<reference evidence="2" key="1">
    <citation type="submission" date="2019-01" db="EMBL/GenBank/DDBJ databases">
        <title>Draft genome sequences of three monokaryotic isolates of the white-rot basidiomycete fungus Dichomitus squalens.</title>
        <authorList>
            <consortium name="DOE Joint Genome Institute"/>
            <person name="Lopez S.C."/>
            <person name="Andreopoulos B."/>
            <person name="Pangilinan J."/>
            <person name="Lipzen A."/>
            <person name="Riley R."/>
            <person name="Ahrendt S."/>
            <person name="Ng V."/>
            <person name="Barry K."/>
            <person name="Daum C."/>
            <person name="Grigoriev I.V."/>
            <person name="Hilden K.S."/>
            <person name="Makela M.R."/>
            <person name="de Vries R.P."/>
        </authorList>
    </citation>
    <scope>NUCLEOTIDE SEQUENCE [LARGE SCALE GENOMIC DNA]</scope>
    <source>
        <strain evidence="2">OM18370.1</strain>
    </source>
</reference>
<dbReference type="Proteomes" id="UP000292957">
    <property type="component" value="Unassembled WGS sequence"/>
</dbReference>
<sequence length="69" mass="8210">MVVVERLAVKNMTRSLARRGRWRVTRGNGRGYESVSIERWGLYIQIWVYIRFMGAITALRFGKTRARYE</sequence>
<keyword evidence="1" id="KW-0472">Membrane</keyword>
<accession>A0A4Q9MJL2</accession>
<evidence type="ECO:0000313" key="2">
    <source>
        <dbReference type="EMBL" id="TBU26136.1"/>
    </source>
</evidence>
<dbReference type="OrthoDB" id="2757813at2759"/>
<name>A0A4Q9MJL2_9APHY</name>
<dbReference type="EMBL" id="ML143450">
    <property type="protein sequence ID" value="TBU26136.1"/>
    <property type="molecule type" value="Genomic_DNA"/>
</dbReference>
<evidence type="ECO:0000256" key="1">
    <source>
        <dbReference type="SAM" id="Phobius"/>
    </source>
</evidence>
<dbReference type="AlphaFoldDB" id="A0A4Q9MJL2"/>